<dbReference type="Proteomes" id="UP000618591">
    <property type="component" value="Unassembled WGS sequence"/>
</dbReference>
<dbReference type="InterPro" id="IPR007049">
    <property type="entry name" value="Carb-sel_porin_OprB"/>
</dbReference>
<dbReference type="PANTHER" id="PTHR37944">
    <property type="entry name" value="PORIN B"/>
    <property type="match status" value="1"/>
</dbReference>
<accession>A0ABQ1G9A3</accession>
<comment type="caution">
    <text evidence="3">The sequence shown here is derived from an EMBL/GenBank/DDBJ whole genome shotgun (WGS) entry which is preliminary data.</text>
</comment>
<protein>
    <submittedName>
        <fullName evidence="3">Porin</fullName>
    </submittedName>
</protein>
<proteinExistence type="inferred from homology"/>
<comment type="similarity">
    <text evidence="1 2">Belongs to the OprB family.</text>
</comment>
<evidence type="ECO:0000313" key="3">
    <source>
        <dbReference type="EMBL" id="GGA39228.1"/>
    </source>
</evidence>
<evidence type="ECO:0000256" key="1">
    <source>
        <dbReference type="ARBA" id="ARBA00008769"/>
    </source>
</evidence>
<organism evidence="3 4">
    <name type="scientific">Sphingomonas psychrolutea</name>
    <dbReference type="NCBI Taxonomy" id="1259676"/>
    <lineage>
        <taxon>Bacteria</taxon>
        <taxon>Pseudomonadati</taxon>
        <taxon>Pseudomonadota</taxon>
        <taxon>Alphaproteobacteria</taxon>
        <taxon>Sphingomonadales</taxon>
        <taxon>Sphingomonadaceae</taxon>
        <taxon>Sphingomonas</taxon>
    </lineage>
</organism>
<gene>
    <name evidence="3" type="ORF">GCM10011395_06860</name>
</gene>
<dbReference type="PANTHER" id="PTHR37944:SF1">
    <property type="entry name" value="PORIN B"/>
    <property type="match status" value="1"/>
</dbReference>
<name>A0ABQ1G9A3_9SPHN</name>
<sequence>MLGNLELTADGDLGRLIGWRGARAHLHLLDNHGRGLNDLAGTVQGIDNIEVSNGRPKLYEAWVEQSFASGRVSVLLGLSDLNANFYQNDSAGLLIAPAFGIGSELSATGPNGPSIFPSTAMTARLNVTLGASSYFRAAAVNARAGVLGDDAGVELSLRDGALLIAEAGTTRGGKLAVGAWRYTRRQDDLRATDSAGNPVRRIAMGAYALIDQRLAGDDTRGLDLFVRAGISDGKTTSFVGGFQAGVLARGLIPGRPNGQFSFGVAHGMLSRGFRDTLRDEGGVAESAETGIEITYKDSSAPFLAVQPDLQYIHRAVPGGGRRGTLVLGVRIIASFARQ</sequence>
<keyword evidence="4" id="KW-1185">Reference proteome</keyword>
<dbReference type="RefSeq" id="WP_188445464.1">
    <property type="nucleotide sequence ID" value="NZ_BMDW01000003.1"/>
</dbReference>
<dbReference type="Gene3D" id="2.40.160.180">
    <property type="entry name" value="Carbohydrate-selective porin OprB"/>
    <property type="match status" value="1"/>
</dbReference>
<evidence type="ECO:0000313" key="4">
    <source>
        <dbReference type="Proteomes" id="UP000618591"/>
    </source>
</evidence>
<dbReference type="InterPro" id="IPR052932">
    <property type="entry name" value="OprB_Porin"/>
</dbReference>
<reference evidence="4" key="1">
    <citation type="journal article" date="2019" name="Int. J. Syst. Evol. Microbiol.">
        <title>The Global Catalogue of Microorganisms (GCM) 10K type strain sequencing project: providing services to taxonomists for standard genome sequencing and annotation.</title>
        <authorList>
            <consortium name="The Broad Institute Genomics Platform"/>
            <consortium name="The Broad Institute Genome Sequencing Center for Infectious Disease"/>
            <person name="Wu L."/>
            <person name="Ma J."/>
        </authorList>
    </citation>
    <scope>NUCLEOTIDE SEQUENCE [LARGE SCALE GENOMIC DNA]</scope>
    <source>
        <strain evidence="4">CGMCC 1.10106</strain>
    </source>
</reference>
<evidence type="ECO:0000256" key="2">
    <source>
        <dbReference type="RuleBase" id="RU363072"/>
    </source>
</evidence>
<dbReference type="InterPro" id="IPR038673">
    <property type="entry name" value="OprB_sf"/>
</dbReference>
<dbReference type="Pfam" id="PF04966">
    <property type="entry name" value="OprB"/>
    <property type="match status" value="1"/>
</dbReference>
<dbReference type="EMBL" id="BMDW01000003">
    <property type="protein sequence ID" value="GGA39228.1"/>
    <property type="molecule type" value="Genomic_DNA"/>
</dbReference>